<dbReference type="Proteomes" id="UP001595617">
    <property type="component" value="Unassembled WGS sequence"/>
</dbReference>
<comment type="caution">
    <text evidence="2">The sequence shown here is derived from an EMBL/GenBank/DDBJ whole genome shotgun (WGS) entry which is preliminary data.</text>
</comment>
<feature type="coiled-coil region" evidence="1">
    <location>
        <begin position="3"/>
        <end position="33"/>
    </location>
</feature>
<name>A0ABV7ZXX6_9GAMM</name>
<dbReference type="EMBL" id="JBHRYR010000002">
    <property type="protein sequence ID" value="MFC3852181.1"/>
    <property type="molecule type" value="Genomic_DNA"/>
</dbReference>
<gene>
    <name evidence="2" type="ORF">ACFOOG_04970</name>
</gene>
<evidence type="ECO:0008006" key="4">
    <source>
        <dbReference type="Google" id="ProtNLM"/>
    </source>
</evidence>
<sequence length="147" mass="17307">MSISALDQKLDMYRSELKRLEEARTAIAEKEERTQKIITDMEDACKALDIPVEEIFRRLEKRIERWIKSRSNEDEGIHQHLKSYYARVISEGHKEKAKARPAEPKLPTGTYLNPYTQETLEKRTRTPAQLSEWVSIYGLGTVETWRR</sequence>
<dbReference type="RefSeq" id="WP_380694041.1">
    <property type="nucleotide sequence ID" value="NZ_JBHRYR010000002.1"/>
</dbReference>
<evidence type="ECO:0000313" key="3">
    <source>
        <dbReference type="Proteomes" id="UP001595617"/>
    </source>
</evidence>
<evidence type="ECO:0000313" key="2">
    <source>
        <dbReference type="EMBL" id="MFC3852181.1"/>
    </source>
</evidence>
<organism evidence="2 3">
    <name type="scientific">Saccharospirillum mangrovi</name>
    <dbReference type="NCBI Taxonomy" id="2161747"/>
    <lineage>
        <taxon>Bacteria</taxon>
        <taxon>Pseudomonadati</taxon>
        <taxon>Pseudomonadota</taxon>
        <taxon>Gammaproteobacteria</taxon>
        <taxon>Oceanospirillales</taxon>
        <taxon>Saccharospirillaceae</taxon>
        <taxon>Saccharospirillum</taxon>
    </lineage>
</organism>
<reference evidence="3" key="1">
    <citation type="journal article" date="2019" name="Int. J. Syst. Evol. Microbiol.">
        <title>The Global Catalogue of Microorganisms (GCM) 10K type strain sequencing project: providing services to taxonomists for standard genome sequencing and annotation.</title>
        <authorList>
            <consortium name="The Broad Institute Genomics Platform"/>
            <consortium name="The Broad Institute Genome Sequencing Center for Infectious Disease"/>
            <person name="Wu L."/>
            <person name="Ma J."/>
        </authorList>
    </citation>
    <scope>NUCLEOTIDE SEQUENCE [LARGE SCALE GENOMIC DNA]</scope>
    <source>
        <strain evidence="3">IBRC 10765</strain>
    </source>
</reference>
<accession>A0ABV7ZXX6</accession>
<keyword evidence="1" id="KW-0175">Coiled coil</keyword>
<keyword evidence="3" id="KW-1185">Reference proteome</keyword>
<proteinExistence type="predicted"/>
<evidence type="ECO:0000256" key="1">
    <source>
        <dbReference type="SAM" id="Coils"/>
    </source>
</evidence>
<protein>
    <recommendedName>
        <fullName evidence="4">H-NS histone family protein</fullName>
    </recommendedName>
</protein>